<keyword evidence="4" id="KW-1185">Reference proteome</keyword>
<protein>
    <submittedName>
        <fullName evidence="3">Mucin-5AC</fullName>
    </submittedName>
</protein>
<evidence type="ECO:0000256" key="1">
    <source>
        <dbReference type="SAM" id="MobiDB-lite"/>
    </source>
</evidence>
<feature type="signal peptide" evidence="2">
    <location>
        <begin position="1"/>
        <end position="23"/>
    </location>
</feature>
<feature type="compositionally biased region" description="Polar residues" evidence="1">
    <location>
        <begin position="54"/>
        <end position="71"/>
    </location>
</feature>
<sequence>MNLLIFSTLLCLASFGSIAPVSGMFFELPDSKDDDFMGGIKQYFGSLTAAPATPDTNASHNKTSGQPVEASSSDFYDEVDTALEHATDTVDGLWQQFRKGLLSLMGSFSGGDDGSDVPTTTPSLQQMKPISSETSAISATTTARAPTIIKTVTNKVITDADIPATKATTRTPGTSSTVPTTTVAPPSTSTPSSGPM</sequence>
<dbReference type="AlphaFoldDB" id="A0AAU9FA45"/>
<dbReference type="Proteomes" id="UP001500889">
    <property type="component" value="Chromosome O"/>
</dbReference>
<dbReference type="EMBL" id="AP029263">
    <property type="protein sequence ID" value="BFF92561.1"/>
    <property type="molecule type" value="Genomic_DNA"/>
</dbReference>
<reference evidence="3 4" key="1">
    <citation type="submission" date="2024-02" db="EMBL/GenBank/DDBJ databases">
        <title>A chromosome-level genome assembly of Drosophila madeirensis, a fruit fly species endemic to Madeira island.</title>
        <authorList>
            <person name="Tomihara K."/>
            <person name="Llopart A."/>
            <person name="Yamamoto D."/>
        </authorList>
    </citation>
    <scope>NUCLEOTIDE SEQUENCE [LARGE SCALE GENOMIC DNA]</scope>
    <source>
        <strain evidence="3 4">RF1</strain>
    </source>
</reference>
<accession>A0AAU9FA45</accession>
<name>A0AAU9FA45_DROMD</name>
<feature type="compositionally biased region" description="Low complexity" evidence="1">
    <location>
        <begin position="130"/>
        <end position="139"/>
    </location>
</feature>
<feature type="region of interest" description="Disordered" evidence="1">
    <location>
        <begin position="52"/>
        <end position="71"/>
    </location>
</feature>
<feature type="region of interest" description="Disordered" evidence="1">
    <location>
        <begin position="164"/>
        <end position="196"/>
    </location>
</feature>
<feature type="compositionally biased region" description="Low complexity" evidence="1">
    <location>
        <begin position="167"/>
        <end position="196"/>
    </location>
</feature>
<feature type="chain" id="PRO_5043314115" evidence="2">
    <location>
        <begin position="24"/>
        <end position="196"/>
    </location>
</feature>
<keyword evidence="2" id="KW-0732">Signal</keyword>
<feature type="compositionally biased region" description="Polar residues" evidence="1">
    <location>
        <begin position="117"/>
        <end position="129"/>
    </location>
</feature>
<evidence type="ECO:0000313" key="4">
    <source>
        <dbReference type="Proteomes" id="UP001500889"/>
    </source>
</evidence>
<organism evidence="3 4">
    <name type="scientific">Drosophila madeirensis</name>
    <name type="common">Fruit fly</name>
    <dbReference type="NCBI Taxonomy" id="30013"/>
    <lineage>
        <taxon>Eukaryota</taxon>
        <taxon>Metazoa</taxon>
        <taxon>Ecdysozoa</taxon>
        <taxon>Arthropoda</taxon>
        <taxon>Hexapoda</taxon>
        <taxon>Insecta</taxon>
        <taxon>Pterygota</taxon>
        <taxon>Neoptera</taxon>
        <taxon>Endopterygota</taxon>
        <taxon>Diptera</taxon>
        <taxon>Brachycera</taxon>
        <taxon>Muscomorpha</taxon>
        <taxon>Ephydroidea</taxon>
        <taxon>Drosophilidae</taxon>
        <taxon>Drosophila</taxon>
        <taxon>Sophophora</taxon>
    </lineage>
</organism>
<feature type="region of interest" description="Disordered" evidence="1">
    <location>
        <begin position="111"/>
        <end position="139"/>
    </location>
</feature>
<proteinExistence type="predicted"/>
<gene>
    <name evidence="3" type="ORF">DMAD_10594</name>
</gene>
<evidence type="ECO:0000313" key="3">
    <source>
        <dbReference type="EMBL" id="BFF92561.1"/>
    </source>
</evidence>
<evidence type="ECO:0000256" key="2">
    <source>
        <dbReference type="SAM" id="SignalP"/>
    </source>
</evidence>